<sequence length="165" mass="18964">MTERGGPAPDLAEIQRFVYREARLLDERRFAEWRELFAEDGAYWVPTRHDQASPDEAVSIFYDTRKTMQARIDRLAHPDAHVQAPPSHTTHLVSNIELEPEPAPGGAWIAHAAFVMAEYRHTEPRWYAGRYQYRLLRDGAALKIALKKVVLVDCIRSFTAMAVYL</sequence>
<dbReference type="Gene3D" id="3.10.450.50">
    <property type="match status" value="1"/>
</dbReference>
<keyword evidence="4" id="KW-1185">Reference proteome</keyword>
<gene>
    <name evidence="3" type="ORF">GCM10023144_47900</name>
</gene>
<dbReference type="InterPro" id="IPR000391">
    <property type="entry name" value="Rng_hydr_dOase-bsu"/>
</dbReference>
<evidence type="ECO:0000256" key="2">
    <source>
        <dbReference type="ARBA" id="ARBA00023002"/>
    </source>
</evidence>
<comment type="similarity">
    <text evidence="1">Belongs to the bacterial ring-hydroxylating dioxygenase beta subunit family.</text>
</comment>
<proteinExistence type="inferred from homology"/>
<dbReference type="InterPro" id="IPR032710">
    <property type="entry name" value="NTF2-like_dom_sf"/>
</dbReference>
<dbReference type="EMBL" id="BAABFO010000046">
    <property type="protein sequence ID" value="GAA4344279.1"/>
    <property type="molecule type" value="Genomic_DNA"/>
</dbReference>
<keyword evidence="2" id="KW-0560">Oxidoreductase</keyword>
<dbReference type="SUPFAM" id="SSF54427">
    <property type="entry name" value="NTF2-like"/>
    <property type="match status" value="1"/>
</dbReference>
<dbReference type="PANTHER" id="PTHR41534">
    <property type="entry name" value="BLR3401 PROTEIN"/>
    <property type="match status" value="1"/>
</dbReference>
<evidence type="ECO:0000313" key="4">
    <source>
        <dbReference type="Proteomes" id="UP001501671"/>
    </source>
</evidence>
<dbReference type="Proteomes" id="UP001501671">
    <property type="component" value="Unassembled WGS sequence"/>
</dbReference>
<comment type="caution">
    <text evidence="3">The sequence shown here is derived from an EMBL/GenBank/DDBJ whole genome shotgun (WGS) entry which is preliminary data.</text>
</comment>
<organism evidence="3 4">
    <name type="scientific">Pigmentiphaga soli</name>
    <dbReference type="NCBI Taxonomy" id="1007095"/>
    <lineage>
        <taxon>Bacteria</taxon>
        <taxon>Pseudomonadati</taxon>
        <taxon>Pseudomonadota</taxon>
        <taxon>Betaproteobacteria</taxon>
        <taxon>Burkholderiales</taxon>
        <taxon>Alcaligenaceae</taxon>
        <taxon>Pigmentiphaga</taxon>
    </lineage>
</organism>
<accession>A0ABP8HTP3</accession>
<dbReference type="Pfam" id="PF00866">
    <property type="entry name" value="Ring_hydroxyl_B"/>
    <property type="match status" value="1"/>
</dbReference>
<reference evidence="4" key="1">
    <citation type="journal article" date="2019" name="Int. J. Syst. Evol. Microbiol.">
        <title>The Global Catalogue of Microorganisms (GCM) 10K type strain sequencing project: providing services to taxonomists for standard genome sequencing and annotation.</title>
        <authorList>
            <consortium name="The Broad Institute Genomics Platform"/>
            <consortium name="The Broad Institute Genome Sequencing Center for Infectious Disease"/>
            <person name="Wu L."/>
            <person name="Ma J."/>
        </authorList>
    </citation>
    <scope>NUCLEOTIDE SEQUENCE [LARGE SCALE GENOMIC DNA]</scope>
    <source>
        <strain evidence="4">JCM 17666</strain>
    </source>
</reference>
<evidence type="ECO:0000313" key="3">
    <source>
        <dbReference type="EMBL" id="GAA4344279.1"/>
    </source>
</evidence>
<dbReference type="RefSeq" id="WP_345252487.1">
    <property type="nucleotide sequence ID" value="NZ_BAABFO010000046.1"/>
</dbReference>
<name>A0ABP8HTP3_9BURK</name>
<dbReference type="GO" id="GO:0051213">
    <property type="term" value="F:dioxygenase activity"/>
    <property type="evidence" value="ECO:0007669"/>
    <property type="project" value="UniProtKB-KW"/>
</dbReference>
<dbReference type="CDD" id="cd00667">
    <property type="entry name" value="ring_hydroxylating_dioxygenases_beta"/>
    <property type="match status" value="1"/>
</dbReference>
<keyword evidence="3" id="KW-0223">Dioxygenase</keyword>
<evidence type="ECO:0000256" key="1">
    <source>
        <dbReference type="ARBA" id="ARBA00009570"/>
    </source>
</evidence>
<dbReference type="PANTHER" id="PTHR41534:SF1">
    <property type="entry name" value="BLR3401 PROTEIN"/>
    <property type="match status" value="1"/>
</dbReference>
<protein>
    <submittedName>
        <fullName evidence="3">Aromatic-ring-hydroxylating dioxygenase subunit beta</fullName>
    </submittedName>
</protein>